<dbReference type="AlphaFoldDB" id="A0A382VK76"/>
<proteinExistence type="predicted"/>
<name>A0A382VK76_9ZZZZ</name>
<organism evidence="1">
    <name type="scientific">marine metagenome</name>
    <dbReference type="NCBI Taxonomy" id="408172"/>
    <lineage>
        <taxon>unclassified sequences</taxon>
        <taxon>metagenomes</taxon>
        <taxon>ecological metagenomes</taxon>
    </lineage>
</organism>
<sequence length="30" mass="3303">MFRDFIKAAVKLKENKISAGDNQQAASIHA</sequence>
<dbReference type="EMBL" id="UINC01152631">
    <property type="protein sequence ID" value="SVD46917.1"/>
    <property type="molecule type" value="Genomic_DNA"/>
</dbReference>
<evidence type="ECO:0000313" key="1">
    <source>
        <dbReference type="EMBL" id="SVD46917.1"/>
    </source>
</evidence>
<accession>A0A382VK76</accession>
<reference evidence="1" key="1">
    <citation type="submission" date="2018-05" db="EMBL/GenBank/DDBJ databases">
        <authorList>
            <person name="Lanie J.A."/>
            <person name="Ng W.-L."/>
            <person name="Kazmierczak K.M."/>
            <person name="Andrzejewski T.M."/>
            <person name="Davidsen T.M."/>
            <person name="Wayne K.J."/>
            <person name="Tettelin H."/>
            <person name="Glass J.I."/>
            <person name="Rusch D."/>
            <person name="Podicherti R."/>
            <person name="Tsui H.-C.T."/>
            <person name="Winkler M.E."/>
        </authorList>
    </citation>
    <scope>NUCLEOTIDE SEQUENCE</scope>
</reference>
<gene>
    <name evidence="1" type="ORF">METZ01_LOCUS399771</name>
</gene>
<protein>
    <submittedName>
        <fullName evidence="1">Uncharacterized protein</fullName>
    </submittedName>
</protein>